<dbReference type="InterPro" id="IPR014729">
    <property type="entry name" value="Rossmann-like_a/b/a_fold"/>
</dbReference>
<keyword evidence="5" id="KW-0067">ATP-binding</keyword>
<dbReference type="PANTHER" id="PTHR11933">
    <property type="entry name" value="TRNA 5-METHYLAMINOMETHYL-2-THIOURIDYLATE -METHYLTRANSFERASE"/>
    <property type="match status" value="1"/>
</dbReference>
<dbReference type="GO" id="GO:0000049">
    <property type="term" value="F:tRNA binding"/>
    <property type="evidence" value="ECO:0007669"/>
    <property type="project" value="UniProtKB-KW"/>
</dbReference>
<keyword evidence="4" id="KW-0547">Nucleotide-binding</keyword>
<protein>
    <recommendedName>
        <fullName evidence="8">tRNA-specific 2-thiouridylase MnmA-like central domain-containing protein</fullName>
    </recommendedName>
</protein>
<dbReference type="Gene3D" id="2.30.30.280">
    <property type="entry name" value="Adenine nucleotide alpha hydrolases-like domains"/>
    <property type="match status" value="1"/>
</dbReference>
<keyword evidence="1" id="KW-0820">tRNA-binding</keyword>
<sequence length="279" mass="31369">DARIVAETLGISFEVVNFVDFYHENVVQPMVEGYRNGITPNPDVTCNRRMKFGALLDYARKRGFEALATGHYCRRKIGPDGTPELWEGTDKNKDQSYFLARILPVQLTGARFPLGELTKPEVRRLAMERKLPVAEKKDSQGICFLGKVKAADFLEGFVEDDPGEVVTSEGRVVGKHRGLHRYTLGQRKGIGVPSNTDNENFVVVGKEEKSKRLVIAFDGLDAPGLWGRRFMVDDLNFVSEPIAGETRLLGKPRYRDPSVRISFRHIEGDSAEIIFDEPQ</sequence>
<keyword evidence="6" id="KW-0694">RNA-binding</keyword>
<evidence type="ECO:0000256" key="3">
    <source>
        <dbReference type="ARBA" id="ARBA00022694"/>
    </source>
</evidence>
<organism evidence="9">
    <name type="scientific">marine metagenome</name>
    <dbReference type="NCBI Taxonomy" id="408172"/>
    <lineage>
        <taxon>unclassified sequences</taxon>
        <taxon>metagenomes</taxon>
        <taxon>ecological metagenomes</taxon>
    </lineage>
</organism>
<feature type="domain" description="tRNA-specific 2-thiouridylase MnmA-like central" evidence="8">
    <location>
        <begin position="152"/>
        <end position="216"/>
    </location>
</feature>
<dbReference type="Pfam" id="PF03054">
    <property type="entry name" value="tRNA_Me_trans"/>
    <property type="match status" value="1"/>
</dbReference>
<dbReference type="SUPFAM" id="SSF52402">
    <property type="entry name" value="Adenine nucleotide alpha hydrolases-like"/>
    <property type="match status" value="1"/>
</dbReference>
<keyword evidence="2" id="KW-0808">Transferase</keyword>
<evidence type="ECO:0000259" key="8">
    <source>
        <dbReference type="Pfam" id="PF20259"/>
    </source>
</evidence>
<evidence type="ECO:0000256" key="5">
    <source>
        <dbReference type="ARBA" id="ARBA00022840"/>
    </source>
</evidence>
<dbReference type="Gene3D" id="3.40.50.620">
    <property type="entry name" value="HUPs"/>
    <property type="match status" value="1"/>
</dbReference>
<dbReference type="GO" id="GO:0002143">
    <property type="term" value="P:tRNA wobble position uridine thiolation"/>
    <property type="evidence" value="ECO:0007669"/>
    <property type="project" value="TreeGrafter"/>
</dbReference>
<feature type="non-terminal residue" evidence="9">
    <location>
        <position position="279"/>
    </location>
</feature>
<evidence type="ECO:0000256" key="1">
    <source>
        <dbReference type="ARBA" id="ARBA00022555"/>
    </source>
</evidence>
<dbReference type="InterPro" id="IPR023382">
    <property type="entry name" value="MnmA-like_central_sf"/>
</dbReference>
<accession>A0A382W7B2</accession>
<gene>
    <name evidence="9" type="ORF">METZ01_LOCUS407557</name>
</gene>
<dbReference type="AlphaFoldDB" id="A0A382W7B2"/>
<evidence type="ECO:0000256" key="6">
    <source>
        <dbReference type="ARBA" id="ARBA00022884"/>
    </source>
</evidence>
<evidence type="ECO:0000256" key="7">
    <source>
        <dbReference type="ARBA" id="ARBA00023157"/>
    </source>
</evidence>
<keyword evidence="3" id="KW-0819">tRNA processing</keyword>
<dbReference type="InterPro" id="IPR004506">
    <property type="entry name" value="MnmA-like"/>
</dbReference>
<dbReference type="InterPro" id="IPR046884">
    <property type="entry name" value="MnmA-like_central"/>
</dbReference>
<evidence type="ECO:0000313" key="9">
    <source>
        <dbReference type="EMBL" id="SVD54703.1"/>
    </source>
</evidence>
<dbReference type="CDD" id="cd01998">
    <property type="entry name" value="MnmA_TRMU-like"/>
    <property type="match status" value="1"/>
</dbReference>
<name>A0A382W7B2_9ZZZZ</name>
<proteinExistence type="predicted"/>
<dbReference type="GO" id="GO:0016783">
    <property type="term" value="F:sulfurtransferase activity"/>
    <property type="evidence" value="ECO:0007669"/>
    <property type="project" value="InterPro"/>
</dbReference>
<feature type="non-terminal residue" evidence="9">
    <location>
        <position position="1"/>
    </location>
</feature>
<dbReference type="NCBIfam" id="TIGR00420">
    <property type="entry name" value="trmU"/>
    <property type="match status" value="1"/>
</dbReference>
<keyword evidence="7" id="KW-1015">Disulfide bond</keyword>
<dbReference type="PANTHER" id="PTHR11933:SF5">
    <property type="entry name" value="MITOCHONDRIAL TRNA-SPECIFIC 2-THIOURIDYLASE 1"/>
    <property type="match status" value="1"/>
</dbReference>
<evidence type="ECO:0000256" key="2">
    <source>
        <dbReference type="ARBA" id="ARBA00022679"/>
    </source>
</evidence>
<dbReference type="Pfam" id="PF20259">
    <property type="entry name" value="tRNA_Me_trans_M"/>
    <property type="match status" value="1"/>
</dbReference>
<reference evidence="9" key="1">
    <citation type="submission" date="2018-05" db="EMBL/GenBank/DDBJ databases">
        <authorList>
            <person name="Lanie J.A."/>
            <person name="Ng W.-L."/>
            <person name="Kazmierczak K.M."/>
            <person name="Andrzejewski T.M."/>
            <person name="Davidsen T.M."/>
            <person name="Wayne K.J."/>
            <person name="Tettelin H."/>
            <person name="Glass J.I."/>
            <person name="Rusch D."/>
            <person name="Podicherti R."/>
            <person name="Tsui H.-C.T."/>
            <person name="Winkler M.E."/>
        </authorList>
    </citation>
    <scope>NUCLEOTIDE SEQUENCE</scope>
</reference>
<dbReference type="EMBL" id="UINC01157615">
    <property type="protein sequence ID" value="SVD54703.1"/>
    <property type="molecule type" value="Genomic_DNA"/>
</dbReference>
<dbReference type="GO" id="GO:0005524">
    <property type="term" value="F:ATP binding"/>
    <property type="evidence" value="ECO:0007669"/>
    <property type="project" value="UniProtKB-KW"/>
</dbReference>
<evidence type="ECO:0000256" key="4">
    <source>
        <dbReference type="ARBA" id="ARBA00022741"/>
    </source>
</evidence>